<geneLocation type="plasmid" evidence="2">
    <name>polga1</name>
</geneLocation>
<dbReference type="RefSeq" id="WP_063501040.1">
    <property type="nucleotide sequence ID" value="NZ_CP014580.1"/>
</dbReference>
<dbReference type="OrthoDB" id="9132248at2"/>
<keyword evidence="1" id="KW-0614">Plasmid</keyword>
<accession>A0A160FX51</accession>
<protein>
    <recommendedName>
        <fullName evidence="3">Metal ABC transporter ATPase</fullName>
    </recommendedName>
</protein>
<name>A0A160FX51_9BURK</name>
<sequence length="111" mass="12029">MGVSMQIVYLGFAGTSQIEGEAATQLVRLERFSRSIAGCHLAIEAIRERPGGARAGAPATDIRCPVFDARLDLIMRNGDLVPIEHCSNADPNMAVRAAFDVAERKLNRHPV</sequence>
<dbReference type="KEGG" id="buz:AYM40_36540"/>
<evidence type="ECO:0000313" key="2">
    <source>
        <dbReference type="Proteomes" id="UP000076852"/>
    </source>
</evidence>
<organism evidence="1 2">
    <name type="scientific">Paraburkholderia phytofirmans OLGA172</name>
    <dbReference type="NCBI Taxonomy" id="1417228"/>
    <lineage>
        <taxon>Bacteria</taxon>
        <taxon>Pseudomonadati</taxon>
        <taxon>Pseudomonadota</taxon>
        <taxon>Betaproteobacteria</taxon>
        <taxon>Burkholderiales</taxon>
        <taxon>Burkholderiaceae</taxon>
        <taxon>Paraburkholderia</taxon>
    </lineage>
</organism>
<evidence type="ECO:0000313" key="1">
    <source>
        <dbReference type="EMBL" id="ANB77862.1"/>
    </source>
</evidence>
<dbReference type="Proteomes" id="UP000076852">
    <property type="component" value="Plasmid pOLGA1"/>
</dbReference>
<dbReference type="InterPro" id="IPR036567">
    <property type="entry name" value="RHF-like"/>
</dbReference>
<dbReference type="EMBL" id="CP014580">
    <property type="protein sequence ID" value="ANB77862.1"/>
    <property type="molecule type" value="Genomic_DNA"/>
</dbReference>
<dbReference type="Gene3D" id="3.30.160.100">
    <property type="entry name" value="Ribosome hibernation promotion factor-like"/>
    <property type="match status" value="1"/>
</dbReference>
<reference evidence="1 2" key="1">
    <citation type="journal article" date="2016" name="Gene">
        <title>PacBio SMRT assembly of a complex multi-replicon genome reveals chlorocatechol degradative operon in a region of genome plasticity.</title>
        <authorList>
            <person name="Ricker N."/>
            <person name="Shen S.Y."/>
            <person name="Goordial J."/>
            <person name="Jin S."/>
            <person name="Fulthorpe R.R."/>
        </authorList>
    </citation>
    <scope>NUCLEOTIDE SEQUENCE [LARGE SCALE GENOMIC DNA]</scope>
    <source>
        <strain evidence="1 2">OLGA172</strain>
        <plasmid evidence="2">polga1</plasmid>
    </source>
</reference>
<dbReference type="AlphaFoldDB" id="A0A160FX51"/>
<proteinExistence type="predicted"/>
<keyword evidence="2" id="KW-1185">Reference proteome</keyword>
<evidence type="ECO:0008006" key="3">
    <source>
        <dbReference type="Google" id="ProtNLM"/>
    </source>
</evidence>
<gene>
    <name evidence="1" type="ORF">AYM40_36540</name>
</gene>